<organism evidence="2 3">
    <name type="scientific">Francisella halioticida</name>
    <dbReference type="NCBI Taxonomy" id="549298"/>
    <lineage>
        <taxon>Bacteria</taxon>
        <taxon>Pseudomonadati</taxon>
        <taxon>Pseudomonadota</taxon>
        <taxon>Gammaproteobacteria</taxon>
        <taxon>Thiotrichales</taxon>
        <taxon>Francisellaceae</taxon>
        <taxon>Francisella</taxon>
    </lineage>
</organism>
<feature type="transmembrane region" description="Helical" evidence="1">
    <location>
        <begin position="202"/>
        <end position="221"/>
    </location>
</feature>
<feature type="transmembrane region" description="Helical" evidence="1">
    <location>
        <begin position="138"/>
        <end position="160"/>
    </location>
</feature>
<gene>
    <name evidence="2" type="ORF">CDV26_01250</name>
</gene>
<protein>
    <submittedName>
        <fullName evidence="2">Uncharacterized protein</fullName>
    </submittedName>
</protein>
<proteinExistence type="predicted"/>
<feature type="transmembrane region" description="Helical" evidence="1">
    <location>
        <begin position="42"/>
        <end position="63"/>
    </location>
</feature>
<evidence type="ECO:0000313" key="3">
    <source>
        <dbReference type="Proteomes" id="UP000249910"/>
    </source>
</evidence>
<feature type="transmembrane region" description="Helical" evidence="1">
    <location>
        <begin position="14"/>
        <end position="35"/>
    </location>
</feature>
<sequence length="234" mass="26791">MCKLNFVPMLMDDLLRLLVSVFLFICCVILGCIFIKKKSWDIPFWIFFALFLFSLGGCGYIVHHIYLENTFSYDGFISSAAFITVCGLLFSRHHYVDFTDKLLSKNAPILFATFFVFAFIYVLTIKYDPNCQVFPHEIFITILQIVVYPLLLLFGISAFLYRFSICISAFAIGMALFLVENVIFIAHALFTEMGDEQLLEEIICATISIILSIIAICILTYSKKIYKERLNASS</sequence>
<dbReference type="RefSeq" id="WP_088771750.1">
    <property type="nucleotide sequence ID" value="NZ_AP023082.1"/>
</dbReference>
<dbReference type="EMBL" id="CP022132">
    <property type="protein sequence ID" value="ASG67195.1"/>
    <property type="molecule type" value="Genomic_DNA"/>
</dbReference>
<dbReference type="PROSITE" id="PS51257">
    <property type="entry name" value="PROKAR_LIPOPROTEIN"/>
    <property type="match status" value="1"/>
</dbReference>
<feature type="transmembrane region" description="Helical" evidence="1">
    <location>
        <begin position="75"/>
        <end position="95"/>
    </location>
</feature>
<keyword evidence="1" id="KW-1133">Transmembrane helix</keyword>
<accession>A0ABN5B0H7</accession>
<name>A0ABN5B0H7_9GAMM</name>
<keyword evidence="1" id="KW-0812">Transmembrane</keyword>
<keyword evidence="3" id="KW-1185">Reference proteome</keyword>
<evidence type="ECO:0000313" key="2">
    <source>
        <dbReference type="EMBL" id="ASG67195.1"/>
    </source>
</evidence>
<dbReference type="Proteomes" id="UP000249910">
    <property type="component" value="Chromosome"/>
</dbReference>
<feature type="transmembrane region" description="Helical" evidence="1">
    <location>
        <begin position="107"/>
        <end position="126"/>
    </location>
</feature>
<keyword evidence="1" id="KW-0472">Membrane</keyword>
<reference evidence="2 3" key="1">
    <citation type="submission" date="2017-06" db="EMBL/GenBank/DDBJ databases">
        <title>Complete genome of Francisella halioticida.</title>
        <authorList>
            <person name="Sjodin A."/>
        </authorList>
    </citation>
    <scope>NUCLEOTIDE SEQUENCE [LARGE SCALE GENOMIC DNA]</scope>
    <source>
        <strain evidence="2 3">DSM 23729</strain>
    </source>
</reference>
<feature type="transmembrane region" description="Helical" evidence="1">
    <location>
        <begin position="167"/>
        <end position="190"/>
    </location>
</feature>
<evidence type="ECO:0000256" key="1">
    <source>
        <dbReference type="SAM" id="Phobius"/>
    </source>
</evidence>